<evidence type="ECO:0000259" key="2">
    <source>
        <dbReference type="Pfam" id="PF00155"/>
    </source>
</evidence>
<dbReference type="EMBL" id="JACRDE010000002">
    <property type="protein sequence ID" value="MBI5247852.1"/>
    <property type="molecule type" value="Genomic_DNA"/>
</dbReference>
<dbReference type="CDD" id="cd00609">
    <property type="entry name" value="AAT_like"/>
    <property type="match status" value="1"/>
</dbReference>
<dbReference type="Proteomes" id="UP000807825">
    <property type="component" value="Unassembled WGS sequence"/>
</dbReference>
<proteinExistence type="inferred from homology"/>
<dbReference type="SUPFAM" id="SSF53383">
    <property type="entry name" value="PLP-dependent transferases"/>
    <property type="match status" value="1"/>
</dbReference>
<comment type="cofactor">
    <cofactor evidence="1">
        <name>pyridoxal 5'-phosphate</name>
        <dbReference type="ChEBI" id="CHEBI:597326"/>
    </cofactor>
</comment>
<comment type="similarity">
    <text evidence="1">Belongs to the class-I pyridoxal-phosphate-dependent aminotransferase family.</text>
</comment>
<dbReference type="GO" id="GO:0008483">
    <property type="term" value="F:transaminase activity"/>
    <property type="evidence" value="ECO:0007669"/>
    <property type="project" value="UniProtKB-KW"/>
</dbReference>
<dbReference type="PANTHER" id="PTHR42691:SF1">
    <property type="entry name" value="ASPARTATE AMINOTRANSFERASE YHDR-RELATED"/>
    <property type="match status" value="1"/>
</dbReference>
<evidence type="ECO:0000313" key="3">
    <source>
        <dbReference type="EMBL" id="MBI5247852.1"/>
    </source>
</evidence>
<feature type="domain" description="Aminotransferase class I/classII large" evidence="2">
    <location>
        <begin position="35"/>
        <end position="379"/>
    </location>
</feature>
<name>A0A9D6V208_9BACT</name>
<keyword evidence="1 3" id="KW-0032">Aminotransferase</keyword>
<dbReference type="InterPro" id="IPR015421">
    <property type="entry name" value="PyrdxlP-dep_Trfase_major"/>
</dbReference>
<evidence type="ECO:0000256" key="1">
    <source>
        <dbReference type="RuleBase" id="RU000481"/>
    </source>
</evidence>
<dbReference type="GO" id="GO:0030170">
    <property type="term" value="F:pyridoxal phosphate binding"/>
    <property type="evidence" value="ECO:0007669"/>
    <property type="project" value="InterPro"/>
</dbReference>
<protein>
    <recommendedName>
        <fullName evidence="1">Aminotransferase</fullName>
        <ecNumber evidence="1">2.6.1.-</ecNumber>
    </recommendedName>
</protein>
<sequence>MPVASRIAQFTEESYWVRRMFEEGSRLKKEHGAHNVFDFSLGNPDLDPVKAVKDSILEAAGVNTPGIHGYTPHAGLPELRAAVAEMIQKDEGIAVDENSIVMTAGATGALNVAIRTVVNPGDEVIILVPYFCEYPYYIDNHGGRAIKVPTLADFLPDLGAIDASITPRTAAILITSPNNPTGRVYNEQVIRGLADLLIYRSSQIGRPIVLIADEPYKVITFDGVRVPSILQAYPNSMTVSSFGKSHSIPGERLGYIAMSPGMNDAARTMDGLILSNRILGFVHAPALAQRAARRVLRDIIDVSVYQRRRDRFYQALSDFGYELIWPEGAFYFFPKTPLPDDATFVELLKKRLILTVPGTGYGMPGHFRIAYCVPDETIEGSLRGFEDAIDEARAVPSGKMARRM</sequence>
<accession>A0A9D6V208</accession>
<dbReference type="InterPro" id="IPR015424">
    <property type="entry name" value="PyrdxlP-dep_Trfase"/>
</dbReference>
<dbReference type="InterPro" id="IPR004838">
    <property type="entry name" value="NHTrfase_class1_PyrdxlP-BS"/>
</dbReference>
<dbReference type="NCBIfam" id="NF005305">
    <property type="entry name" value="PRK06836.1"/>
    <property type="match status" value="1"/>
</dbReference>
<dbReference type="EC" id="2.6.1.-" evidence="1"/>
<organism evidence="3 4">
    <name type="scientific">Desulfomonile tiedjei</name>
    <dbReference type="NCBI Taxonomy" id="2358"/>
    <lineage>
        <taxon>Bacteria</taxon>
        <taxon>Pseudomonadati</taxon>
        <taxon>Thermodesulfobacteriota</taxon>
        <taxon>Desulfomonilia</taxon>
        <taxon>Desulfomonilales</taxon>
        <taxon>Desulfomonilaceae</taxon>
        <taxon>Desulfomonile</taxon>
    </lineage>
</organism>
<comment type="caution">
    <text evidence="3">The sequence shown here is derived from an EMBL/GenBank/DDBJ whole genome shotgun (WGS) entry which is preliminary data.</text>
</comment>
<dbReference type="PROSITE" id="PS00105">
    <property type="entry name" value="AA_TRANSFER_CLASS_1"/>
    <property type="match status" value="1"/>
</dbReference>
<dbReference type="Gene3D" id="3.40.640.10">
    <property type="entry name" value="Type I PLP-dependent aspartate aminotransferase-like (Major domain)"/>
    <property type="match status" value="1"/>
</dbReference>
<dbReference type="Pfam" id="PF00155">
    <property type="entry name" value="Aminotran_1_2"/>
    <property type="match status" value="1"/>
</dbReference>
<dbReference type="PANTHER" id="PTHR42691">
    <property type="entry name" value="ASPARTATE AMINOTRANSFERASE YHDR-RELATED"/>
    <property type="match status" value="1"/>
</dbReference>
<gene>
    <name evidence="3" type="ORF">HY912_00015</name>
</gene>
<keyword evidence="1" id="KW-0808">Transferase</keyword>
<evidence type="ECO:0000313" key="4">
    <source>
        <dbReference type="Proteomes" id="UP000807825"/>
    </source>
</evidence>
<dbReference type="InterPro" id="IPR004839">
    <property type="entry name" value="Aminotransferase_I/II_large"/>
</dbReference>
<reference evidence="3" key="1">
    <citation type="submission" date="2020-07" db="EMBL/GenBank/DDBJ databases">
        <title>Huge and variable diversity of episymbiotic CPR bacteria and DPANN archaea in groundwater ecosystems.</title>
        <authorList>
            <person name="He C.Y."/>
            <person name="Keren R."/>
            <person name="Whittaker M."/>
            <person name="Farag I.F."/>
            <person name="Doudna J."/>
            <person name="Cate J.H.D."/>
            <person name="Banfield J.F."/>
        </authorList>
    </citation>
    <scope>NUCLEOTIDE SEQUENCE</scope>
    <source>
        <strain evidence="3">NC_groundwater_1664_Pr3_B-0.1um_52_9</strain>
    </source>
</reference>
<dbReference type="AlphaFoldDB" id="A0A9D6V208"/>